<dbReference type="InterPro" id="IPR033100">
    <property type="entry name" value="Rrp45"/>
</dbReference>
<dbReference type="InterPro" id="IPR027408">
    <property type="entry name" value="PNPase/RNase_PH_dom_sf"/>
</dbReference>
<accession>A0A6G0XNT6</accession>
<evidence type="ECO:0000256" key="7">
    <source>
        <dbReference type="SAM" id="MobiDB-lite"/>
    </source>
</evidence>
<feature type="compositionally biased region" description="Acidic residues" evidence="7">
    <location>
        <begin position="424"/>
        <end position="433"/>
    </location>
</feature>
<evidence type="ECO:0000313" key="10">
    <source>
        <dbReference type="EMBL" id="KAF0742139.1"/>
    </source>
</evidence>
<dbReference type="EMBL" id="VJMJ01000030">
    <property type="protein sequence ID" value="KAF0742139.1"/>
    <property type="molecule type" value="Genomic_DNA"/>
</dbReference>
<evidence type="ECO:0000259" key="8">
    <source>
        <dbReference type="Pfam" id="PF01138"/>
    </source>
</evidence>
<dbReference type="GO" id="GO:0071028">
    <property type="term" value="P:nuclear mRNA surveillance"/>
    <property type="evidence" value="ECO:0007669"/>
    <property type="project" value="TreeGrafter"/>
</dbReference>
<feature type="region of interest" description="Disordered" evidence="7">
    <location>
        <begin position="381"/>
        <end position="433"/>
    </location>
</feature>
<dbReference type="GO" id="GO:0016075">
    <property type="term" value="P:rRNA catabolic process"/>
    <property type="evidence" value="ECO:0007669"/>
    <property type="project" value="TreeGrafter"/>
</dbReference>
<keyword evidence="5" id="KW-0694">RNA-binding</keyword>
<dbReference type="InterPro" id="IPR015847">
    <property type="entry name" value="ExoRNase_PH_dom2"/>
</dbReference>
<evidence type="ECO:0000256" key="3">
    <source>
        <dbReference type="ARBA" id="ARBA00006678"/>
    </source>
</evidence>
<dbReference type="GO" id="GO:0034473">
    <property type="term" value="P:U1 snRNA 3'-end processing"/>
    <property type="evidence" value="ECO:0007669"/>
    <property type="project" value="TreeGrafter"/>
</dbReference>
<evidence type="ECO:0000256" key="5">
    <source>
        <dbReference type="ARBA" id="ARBA00022884"/>
    </source>
</evidence>
<dbReference type="VEuPathDB" id="FungiDB:AeMF1_004605"/>
<dbReference type="Proteomes" id="UP000481153">
    <property type="component" value="Unassembled WGS sequence"/>
</dbReference>
<proteinExistence type="inferred from homology"/>
<keyword evidence="4" id="KW-0963">Cytoplasm</keyword>
<dbReference type="InterPro" id="IPR036345">
    <property type="entry name" value="ExoRNase_PH_dom2_sf"/>
</dbReference>
<dbReference type="AlphaFoldDB" id="A0A6G0XNT6"/>
<gene>
    <name evidence="10" type="ORF">Ae201684_002809</name>
</gene>
<keyword evidence="11" id="KW-1185">Reference proteome</keyword>
<dbReference type="Pfam" id="PF03725">
    <property type="entry name" value="RNase_PH_C"/>
    <property type="match status" value="1"/>
</dbReference>
<dbReference type="GO" id="GO:0034475">
    <property type="term" value="P:U4 snRNA 3'-end processing"/>
    <property type="evidence" value="ECO:0007669"/>
    <property type="project" value="TreeGrafter"/>
</dbReference>
<evidence type="ECO:0000313" key="11">
    <source>
        <dbReference type="Proteomes" id="UP000481153"/>
    </source>
</evidence>
<dbReference type="GO" id="GO:0034476">
    <property type="term" value="P:U5 snRNA 3'-end processing"/>
    <property type="evidence" value="ECO:0007669"/>
    <property type="project" value="TreeGrafter"/>
</dbReference>
<comment type="similarity">
    <text evidence="3">Belongs to the RNase PH family.</text>
</comment>
<reference evidence="10 11" key="1">
    <citation type="submission" date="2019-07" db="EMBL/GenBank/DDBJ databases">
        <title>Genomics analysis of Aphanomyces spp. identifies a new class of oomycete effector associated with host adaptation.</title>
        <authorList>
            <person name="Gaulin E."/>
        </authorList>
    </citation>
    <scope>NUCLEOTIDE SEQUENCE [LARGE SCALE GENOMIC DNA]</scope>
    <source>
        <strain evidence="10 11">ATCC 201684</strain>
    </source>
</reference>
<dbReference type="PANTHER" id="PTHR11097:SF14">
    <property type="entry name" value="EXOSOME COMPLEX COMPONENT RRP45"/>
    <property type="match status" value="1"/>
</dbReference>
<dbReference type="SUPFAM" id="SSF55666">
    <property type="entry name" value="Ribonuclease PH domain 2-like"/>
    <property type="match status" value="1"/>
</dbReference>
<keyword evidence="6" id="KW-0539">Nucleus</keyword>
<protein>
    <submittedName>
        <fullName evidence="10">Uncharacterized protein</fullName>
    </submittedName>
</protein>
<evidence type="ECO:0000256" key="2">
    <source>
        <dbReference type="ARBA" id="ARBA00004496"/>
    </source>
</evidence>
<dbReference type="PANTHER" id="PTHR11097">
    <property type="entry name" value="EXOSOME COMPLEX EXONUCLEASE RIBOSOMAL RNA PROCESSING PROTEIN"/>
    <property type="match status" value="1"/>
</dbReference>
<dbReference type="InterPro" id="IPR050590">
    <property type="entry name" value="Exosome_comp_Rrp42_subfam"/>
</dbReference>
<evidence type="ECO:0000256" key="4">
    <source>
        <dbReference type="ARBA" id="ARBA00022490"/>
    </source>
</evidence>
<sequence>MMLSSNERDFLLASLKSSRSNDDTKAVQRADGRALLEFRRMNLSLRRSLQEHQSECELQLGRTRVLAVVSGEVVAPFPDRPTEGFLQFQVELSPMGASIFEHKQAHKAWAAELSRIVERSIRDCKALDTEALAIVAGESVWAIKCTIHVLDHGGNLVDAVSIASIAALMHFRRPESLGNESTLIPLSLHHIPVSISFCFVQLDSNDQADPVTLIDPTDREEKILDGSITYTFNSFRELCAVHKIGGVSISTDVVLRCANIACAKAEELTEWLKEETEKADKVAIEQRRAFLRGKEFLDASVDALSVHKPAPLDVSGLDKAMEELVDFKTLHAPIPLREDSETQEADVKQLMASLEHASEGLAITQAAREHFHQLTQTVHVTAPPTQTKHSVESDSDEEEESVMHVQSEFSKSSEKQPAPAAQDVDMESSDEEDLMAAIKKKTSWVYLLVRSSDDD</sequence>
<name>A0A6G0XNT6_9STRA</name>
<dbReference type="InterPro" id="IPR001247">
    <property type="entry name" value="ExoRNase_PH_dom1"/>
</dbReference>
<comment type="subcellular location">
    <subcellularLocation>
        <location evidence="2">Cytoplasm</location>
    </subcellularLocation>
    <subcellularLocation>
        <location evidence="1">Nucleus</location>
    </subcellularLocation>
</comment>
<dbReference type="CDD" id="cd11368">
    <property type="entry name" value="RNase_PH_RRP45"/>
    <property type="match status" value="1"/>
</dbReference>
<evidence type="ECO:0000259" key="9">
    <source>
        <dbReference type="Pfam" id="PF03725"/>
    </source>
</evidence>
<dbReference type="InterPro" id="IPR020568">
    <property type="entry name" value="Ribosomal_Su5_D2-typ_SF"/>
</dbReference>
<dbReference type="GO" id="GO:0035925">
    <property type="term" value="F:mRNA 3'-UTR AU-rich region binding"/>
    <property type="evidence" value="ECO:0007669"/>
    <property type="project" value="TreeGrafter"/>
</dbReference>
<dbReference type="GO" id="GO:0000467">
    <property type="term" value="P:exonucleolytic trimming to generate mature 3'-end of 5.8S rRNA from tricistronic rRNA transcript (SSU-rRNA, 5.8S rRNA, LSU-rRNA)"/>
    <property type="evidence" value="ECO:0007669"/>
    <property type="project" value="TreeGrafter"/>
</dbReference>
<organism evidence="10 11">
    <name type="scientific">Aphanomyces euteiches</name>
    <dbReference type="NCBI Taxonomy" id="100861"/>
    <lineage>
        <taxon>Eukaryota</taxon>
        <taxon>Sar</taxon>
        <taxon>Stramenopiles</taxon>
        <taxon>Oomycota</taxon>
        <taxon>Saprolegniomycetes</taxon>
        <taxon>Saprolegniales</taxon>
        <taxon>Verrucalvaceae</taxon>
        <taxon>Aphanomyces</taxon>
    </lineage>
</organism>
<dbReference type="GO" id="GO:0071038">
    <property type="term" value="P:TRAMP-dependent tRNA surveillance pathway"/>
    <property type="evidence" value="ECO:0007669"/>
    <property type="project" value="TreeGrafter"/>
</dbReference>
<dbReference type="Pfam" id="PF01138">
    <property type="entry name" value="RNase_PH"/>
    <property type="match status" value="1"/>
</dbReference>
<dbReference type="SUPFAM" id="SSF54211">
    <property type="entry name" value="Ribosomal protein S5 domain 2-like"/>
    <property type="match status" value="1"/>
</dbReference>
<evidence type="ECO:0000256" key="6">
    <source>
        <dbReference type="ARBA" id="ARBA00023242"/>
    </source>
</evidence>
<comment type="caution">
    <text evidence="10">The sequence shown here is derived from an EMBL/GenBank/DDBJ whole genome shotgun (WGS) entry which is preliminary data.</text>
</comment>
<dbReference type="GO" id="GO:0000177">
    <property type="term" value="C:cytoplasmic exosome (RNase complex)"/>
    <property type="evidence" value="ECO:0007669"/>
    <property type="project" value="TreeGrafter"/>
</dbReference>
<dbReference type="GO" id="GO:0071035">
    <property type="term" value="P:nuclear polyadenylation-dependent rRNA catabolic process"/>
    <property type="evidence" value="ECO:0007669"/>
    <property type="project" value="TreeGrafter"/>
</dbReference>
<evidence type="ECO:0000256" key="1">
    <source>
        <dbReference type="ARBA" id="ARBA00004123"/>
    </source>
</evidence>
<feature type="domain" description="Exoribonuclease phosphorolytic" evidence="8">
    <location>
        <begin position="37"/>
        <end position="174"/>
    </location>
</feature>
<dbReference type="Gene3D" id="3.30.230.70">
    <property type="entry name" value="GHMP Kinase, N-terminal domain"/>
    <property type="match status" value="1"/>
</dbReference>
<dbReference type="GO" id="GO:0000176">
    <property type="term" value="C:nuclear exosome (RNase complex)"/>
    <property type="evidence" value="ECO:0007669"/>
    <property type="project" value="TreeGrafter"/>
</dbReference>
<feature type="domain" description="Exoribonuclease phosphorolytic" evidence="9">
    <location>
        <begin position="190"/>
        <end position="263"/>
    </location>
</feature>